<dbReference type="SFLD" id="SFLDS00019">
    <property type="entry name" value="Glutathione_Transferase_(cytos"/>
    <property type="match status" value="1"/>
</dbReference>
<protein>
    <submittedName>
        <fullName evidence="3">Glutathione S-transferase family protein</fullName>
    </submittedName>
</protein>
<evidence type="ECO:0000259" key="2">
    <source>
        <dbReference type="PROSITE" id="PS50405"/>
    </source>
</evidence>
<dbReference type="SUPFAM" id="SSF52833">
    <property type="entry name" value="Thioredoxin-like"/>
    <property type="match status" value="1"/>
</dbReference>
<feature type="domain" description="GST N-terminal" evidence="1">
    <location>
        <begin position="1"/>
        <end position="74"/>
    </location>
</feature>
<dbReference type="GO" id="GO:0005737">
    <property type="term" value="C:cytoplasm"/>
    <property type="evidence" value="ECO:0007669"/>
    <property type="project" value="TreeGrafter"/>
</dbReference>
<proteinExistence type="predicted"/>
<dbReference type="SFLD" id="SFLDG00358">
    <property type="entry name" value="Main_(cytGST)"/>
    <property type="match status" value="1"/>
</dbReference>
<dbReference type="InterPro" id="IPR040079">
    <property type="entry name" value="Glutathione_S-Trfase"/>
</dbReference>
<feature type="domain" description="GST C-terminal" evidence="2">
    <location>
        <begin position="78"/>
        <end position="200"/>
    </location>
</feature>
<dbReference type="EMBL" id="CP136920">
    <property type="protein sequence ID" value="WOO39643.1"/>
    <property type="molecule type" value="Genomic_DNA"/>
</dbReference>
<organism evidence="3 4">
    <name type="scientific">Rubellicoccus peritrichatus</name>
    <dbReference type="NCBI Taxonomy" id="3080537"/>
    <lineage>
        <taxon>Bacteria</taxon>
        <taxon>Pseudomonadati</taxon>
        <taxon>Verrucomicrobiota</taxon>
        <taxon>Opitutia</taxon>
        <taxon>Puniceicoccales</taxon>
        <taxon>Cerasicoccaceae</taxon>
        <taxon>Rubellicoccus</taxon>
    </lineage>
</organism>
<dbReference type="CDD" id="cd00570">
    <property type="entry name" value="GST_N_family"/>
    <property type="match status" value="1"/>
</dbReference>
<keyword evidence="4" id="KW-1185">Reference proteome</keyword>
<dbReference type="InterPro" id="IPR004045">
    <property type="entry name" value="Glutathione_S-Trfase_N"/>
</dbReference>
<dbReference type="Gene3D" id="1.20.1050.10">
    <property type="match status" value="1"/>
</dbReference>
<evidence type="ECO:0000313" key="4">
    <source>
        <dbReference type="Proteomes" id="UP001304300"/>
    </source>
</evidence>
<evidence type="ECO:0000313" key="3">
    <source>
        <dbReference type="EMBL" id="WOO39643.1"/>
    </source>
</evidence>
<dbReference type="PROSITE" id="PS50405">
    <property type="entry name" value="GST_CTER"/>
    <property type="match status" value="1"/>
</dbReference>
<dbReference type="SUPFAM" id="SSF47616">
    <property type="entry name" value="GST C-terminal domain-like"/>
    <property type="match status" value="1"/>
</dbReference>
<sequence length="226" mass="26071">MKICPYVQQLRVWLEAKNLSYDIEHIDSSNRPAWLYEASPDGGEVPVLITDDGEKLFQCDAIINYVDELYGSPFLAGSPIEKARQRAWGALASENYLTQCSTQRSATEDILKERMNDLTPILMHTEQHLSNRPYYLGRSISHVDLCWMPLLHRASLIEKHTGYDFLENYSKLKAWQQALLTTGLIEKTVDRDFEEIFCDFYLSNETYLGRLGSRSTLEAEQVKHKD</sequence>
<dbReference type="PANTHER" id="PTHR43968">
    <property type="match status" value="1"/>
</dbReference>
<accession>A0AAQ3LA15</accession>
<dbReference type="InterPro" id="IPR010987">
    <property type="entry name" value="Glutathione-S-Trfase_C-like"/>
</dbReference>
<dbReference type="PROSITE" id="PS50404">
    <property type="entry name" value="GST_NTER"/>
    <property type="match status" value="1"/>
</dbReference>
<dbReference type="CDD" id="cd00299">
    <property type="entry name" value="GST_C_family"/>
    <property type="match status" value="1"/>
</dbReference>
<dbReference type="Pfam" id="PF13409">
    <property type="entry name" value="GST_N_2"/>
    <property type="match status" value="1"/>
</dbReference>
<dbReference type="InterPro" id="IPR036282">
    <property type="entry name" value="Glutathione-S-Trfase_C_sf"/>
</dbReference>
<dbReference type="Gene3D" id="3.40.30.10">
    <property type="entry name" value="Glutaredoxin"/>
    <property type="match status" value="1"/>
</dbReference>
<dbReference type="PANTHER" id="PTHR43968:SF6">
    <property type="entry name" value="GLUTATHIONE S-TRANSFERASE OMEGA"/>
    <property type="match status" value="1"/>
</dbReference>
<dbReference type="InterPro" id="IPR050983">
    <property type="entry name" value="GST_Omega/HSP26"/>
</dbReference>
<evidence type="ECO:0000259" key="1">
    <source>
        <dbReference type="PROSITE" id="PS50404"/>
    </source>
</evidence>
<dbReference type="InterPro" id="IPR036249">
    <property type="entry name" value="Thioredoxin-like_sf"/>
</dbReference>
<reference evidence="3 4" key="1">
    <citation type="submission" date="2023-10" db="EMBL/GenBank/DDBJ databases">
        <title>Rubellicoccus peritrichatus gen. nov., sp. nov., isolated from an algae of coral reef tank.</title>
        <authorList>
            <person name="Luo J."/>
        </authorList>
    </citation>
    <scope>NUCLEOTIDE SEQUENCE [LARGE SCALE GENOMIC DNA]</scope>
    <source>
        <strain evidence="3 4">CR14</strain>
    </source>
</reference>
<gene>
    <name evidence="3" type="ORF">RZN69_13550</name>
</gene>
<dbReference type="KEGG" id="puo:RZN69_13550"/>
<dbReference type="RefSeq" id="WP_317831614.1">
    <property type="nucleotide sequence ID" value="NZ_CP136920.1"/>
</dbReference>
<name>A0AAQ3LA15_9BACT</name>
<dbReference type="Proteomes" id="UP001304300">
    <property type="component" value="Chromosome"/>
</dbReference>
<dbReference type="AlphaFoldDB" id="A0AAQ3LA15"/>